<dbReference type="GO" id="GO:0003677">
    <property type="term" value="F:DNA binding"/>
    <property type="evidence" value="ECO:0007669"/>
    <property type="project" value="UniProtKB-KW"/>
</dbReference>
<dbReference type="STRING" id="398843.A3K89_11225"/>
<dbReference type="Pfam" id="PF00196">
    <property type="entry name" value="GerE"/>
    <property type="match status" value="1"/>
</dbReference>
<dbReference type="RefSeq" id="WP_342746274.1">
    <property type="nucleotide sequence ID" value="NZ_FZOW01000010.1"/>
</dbReference>
<dbReference type="InterPro" id="IPR036388">
    <property type="entry name" value="WH-like_DNA-bd_sf"/>
</dbReference>
<evidence type="ECO:0000313" key="3">
    <source>
        <dbReference type="EMBL" id="SNT17109.1"/>
    </source>
</evidence>
<evidence type="ECO:0000313" key="4">
    <source>
        <dbReference type="Proteomes" id="UP000198327"/>
    </source>
</evidence>
<dbReference type="InterPro" id="IPR000792">
    <property type="entry name" value="Tscrpt_reg_LuxR_C"/>
</dbReference>
<dbReference type="SUPFAM" id="SSF46894">
    <property type="entry name" value="C-terminal effector domain of the bipartite response regulators"/>
    <property type="match status" value="1"/>
</dbReference>
<evidence type="ECO:0000256" key="1">
    <source>
        <dbReference type="SAM" id="MobiDB-lite"/>
    </source>
</evidence>
<keyword evidence="3" id="KW-0238">DNA-binding</keyword>
<dbReference type="Gene3D" id="1.10.10.10">
    <property type="entry name" value="Winged helix-like DNA-binding domain superfamily/Winged helix DNA-binding domain"/>
    <property type="match status" value="1"/>
</dbReference>
<reference evidence="4" key="1">
    <citation type="submission" date="2017-06" db="EMBL/GenBank/DDBJ databases">
        <authorList>
            <person name="Varghese N."/>
            <person name="Submissions S."/>
        </authorList>
    </citation>
    <scope>NUCLEOTIDE SEQUENCE [LARGE SCALE GENOMIC DNA]</scope>
    <source>
        <strain evidence="4">JCM 23211</strain>
    </source>
</reference>
<keyword evidence="4" id="KW-1185">Reference proteome</keyword>
<dbReference type="AlphaFoldDB" id="A0A239KHM8"/>
<name>A0A239KHM8_9NOCA</name>
<dbReference type="InterPro" id="IPR016032">
    <property type="entry name" value="Sig_transdc_resp-reg_C-effctor"/>
</dbReference>
<dbReference type="GO" id="GO:0006355">
    <property type="term" value="P:regulation of DNA-templated transcription"/>
    <property type="evidence" value="ECO:0007669"/>
    <property type="project" value="InterPro"/>
</dbReference>
<dbReference type="Proteomes" id="UP000198327">
    <property type="component" value="Unassembled WGS sequence"/>
</dbReference>
<protein>
    <submittedName>
        <fullName evidence="3">DNA-binding transcriptional regulator, CsgD family</fullName>
    </submittedName>
</protein>
<feature type="domain" description="HTH luxR-type" evidence="2">
    <location>
        <begin position="23"/>
        <end position="80"/>
    </location>
</feature>
<evidence type="ECO:0000259" key="2">
    <source>
        <dbReference type="SMART" id="SM00421"/>
    </source>
</evidence>
<proteinExistence type="predicted"/>
<sequence>MIPPRPPNSPRDDDSPQGHLYRKPPLSAREVEVMIAWFASDSKTQAAKSVHISVGTINTHLTRIRQKYSSVGRPAPTKAALFARALQDGLTKLDDW</sequence>
<gene>
    <name evidence="3" type="ORF">SAMN05421642_110151</name>
</gene>
<accession>A0A239KHM8</accession>
<organism evidence="3 4">
    <name type="scientific">Rhodococcoides kyotonense</name>
    <dbReference type="NCBI Taxonomy" id="398843"/>
    <lineage>
        <taxon>Bacteria</taxon>
        <taxon>Bacillati</taxon>
        <taxon>Actinomycetota</taxon>
        <taxon>Actinomycetes</taxon>
        <taxon>Mycobacteriales</taxon>
        <taxon>Nocardiaceae</taxon>
        <taxon>Rhodococcoides</taxon>
    </lineage>
</organism>
<dbReference type="EMBL" id="FZOW01000010">
    <property type="protein sequence ID" value="SNT17109.1"/>
    <property type="molecule type" value="Genomic_DNA"/>
</dbReference>
<feature type="region of interest" description="Disordered" evidence="1">
    <location>
        <begin position="1"/>
        <end position="24"/>
    </location>
</feature>
<dbReference type="SMART" id="SM00421">
    <property type="entry name" value="HTH_LUXR"/>
    <property type="match status" value="1"/>
</dbReference>